<evidence type="ECO:0000313" key="2">
    <source>
        <dbReference type="EMBL" id="PSJ60755.1"/>
    </source>
</evidence>
<dbReference type="Proteomes" id="UP000240653">
    <property type="component" value="Unassembled WGS sequence"/>
</dbReference>
<gene>
    <name evidence="2" type="ORF">C7I85_11985</name>
</gene>
<organism evidence="2 3">
    <name type="scientific">Pseudaminobacter soli</name>
    <name type="common">ex Li et al. 2025</name>
    <dbReference type="NCBI Taxonomy" id="1295366"/>
    <lineage>
        <taxon>Bacteria</taxon>
        <taxon>Pseudomonadati</taxon>
        <taxon>Pseudomonadota</taxon>
        <taxon>Alphaproteobacteria</taxon>
        <taxon>Hyphomicrobiales</taxon>
        <taxon>Phyllobacteriaceae</taxon>
        <taxon>Pseudaminobacter</taxon>
    </lineage>
</organism>
<dbReference type="EMBL" id="PXYL01000005">
    <property type="protein sequence ID" value="PSJ60755.1"/>
    <property type="molecule type" value="Genomic_DNA"/>
</dbReference>
<keyword evidence="3" id="KW-1185">Reference proteome</keyword>
<proteinExistence type="predicted"/>
<feature type="coiled-coil region" evidence="1">
    <location>
        <begin position="39"/>
        <end position="66"/>
    </location>
</feature>
<comment type="caution">
    <text evidence="2">The sequence shown here is derived from an EMBL/GenBank/DDBJ whole genome shotgun (WGS) entry which is preliminary data.</text>
</comment>
<evidence type="ECO:0000313" key="3">
    <source>
        <dbReference type="Proteomes" id="UP000240653"/>
    </source>
</evidence>
<evidence type="ECO:0008006" key="4">
    <source>
        <dbReference type="Google" id="ProtNLM"/>
    </source>
</evidence>
<reference evidence="2 3" key="1">
    <citation type="submission" date="2018-03" db="EMBL/GenBank/DDBJ databases">
        <title>The draft genome of Mesorhizobium soli JCM 19897.</title>
        <authorList>
            <person name="Li L."/>
            <person name="Liu L."/>
            <person name="Liang L."/>
            <person name="Wang T."/>
            <person name="Zhang X."/>
        </authorList>
    </citation>
    <scope>NUCLEOTIDE SEQUENCE [LARGE SCALE GENOMIC DNA]</scope>
    <source>
        <strain evidence="2 3">JCM 19897</strain>
    </source>
</reference>
<keyword evidence="1" id="KW-0175">Coiled coil</keyword>
<evidence type="ECO:0000256" key="1">
    <source>
        <dbReference type="SAM" id="Coils"/>
    </source>
</evidence>
<protein>
    <recommendedName>
        <fullName evidence="4">Phage protein</fullName>
    </recommendedName>
</protein>
<accession>A0A2P7SEG7</accession>
<dbReference type="AlphaFoldDB" id="A0A2P7SEG7"/>
<sequence>MKAILDSLDSVDAALHDHYKEVDGKFVLQIDGVRDHPETQALKAALERVRKEKKDLVTEHEEAVARLEGLPDDFDADAYEALRAAADGKEPGKSDDRLVQVREQLERKHADAIGKKDTEIAKLRGTIERLTIDDGLSRAMDDANIDAKHKKKLAPYLKAIGKIKLEEGDDGFSAQVDTDMGPVSLAKFVSDWAGSDDGKEYVGKPKGLDTKGSDGRHVDVNPWAKDTANLTKQGEVVRADPGKARRMMAAAGLSEAQINQRLNAA</sequence>
<name>A0A2P7SEG7_9HYPH</name>